<dbReference type="GeneID" id="79870160"/>
<dbReference type="Proteomes" id="UP001159179">
    <property type="component" value="Unassembled WGS sequence"/>
</dbReference>
<accession>A0AAW6T343</accession>
<dbReference type="AlphaFoldDB" id="A0AAW6T343"/>
<reference evidence="2" key="1">
    <citation type="submission" date="2023-03" db="EMBL/GenBank/DDBJ databases">
        <title>Bacterial isolates from washroom surfaces on a university campus.</title>
        <authorList>
            <person name="Holman D.B."/>
            <person name="Gzyl K.E."/>
            <person name="Taheri A.E."/>
        </authorList>
    </citation>
    <scope>NUCLEOTIDE SEQUENCE</scope>
    <source>
        <strain evidence="2">RD03</strain>
    </source>
</reference>
<proteinExistence type="predicted"/>
<evidence type="ECO:0000313" key="2">
    <source>
        <dbReference type="EMBL" id="MDH5163276.1"/>
    </source>
</evidence>
<feature type="signal peptide" evidence="1">
    <location>
        <begin position="1"/>
        <end position="18"/>
    </location>
</feature>
<dbReference type="PROSITE" id="PS51257">
    <property type="entry name" value="PROKAR_LIPOPROTEIN"/>
    <property type="match status" value="1"/>
</dbReference>
<comment type="caution">
    <text evidence="2">The sequence shown here is derived from an EMBL/GenBank/DDBJ whole genome shotgun (WGS) entry which is preliminary data.</text>
</comment>
<protein>
    <recommendedName>
        <fullName evidence="4">Lipoprotein</fullName>
    </recommendedName>
</protein>
<organism evidence="2 3">
    <name type="scientific">Heyndrickxia oleronia</name>
    <dbReference type="NCBI Taxonomy" id="38875"/>
    <lineage>
        <taxon>Bacteria</taxon>
        <taxon>Bacillati</taxon>
        <taxon>Bacillota</taxon>
        <taxon>Bacilli</taxon>
        <taxon>Bacillales</taxon>
        <taxon>Bacillaceae</taxon>
        <taxon>Heyndrickxia</taxon>
    </lineage>
</organism>
<sequence>MKKLLMFMSFSFLLIIVAGCGSNEVNGDGPADIPVEWVNAQIQNNQSKMLDLLDEKSEALDPEQKAERKETIKRYKLTEWKVNDERYFYEVEFQDPTENDRVRTEKMEIVKTDSGWKRTKYGNVHDFDKLVMGLEPEVLRELYDE</sequence>
<evidence type="ECO:0008006" key="4">
    <source>
        <dbReference type="Google" id="ProtNLM"/>
    </source>
</evidence>
<evidence type="ECO:0000313" key="3">
    <source>
        <dbReference type="Proteomes" id="UP001159179"/>
    </source>
</evidence>
<keyword evidence="1" id="KW-0732">Signal</keyword>
<gene>
    <name evidence="2" type="ORF">P5X88_20285</name>
</gene>
<dbReference type="EMBL" id="JAROYP010000014">
    <property type="protein sequence ID" value="MDH5163276.1"/>
    <property type="molecule type" value="Genomic_DNA"/>
</dbReference>
<feature type="chain" id="PRO_5043487825" description="Lipoprotein" evidence="1">
    <location>
        <begin position="19"/>
        <end position="145"/>
    </location>
</feature>
<dbReference type="RefSeq" id="WP_212946028.1">
    <property type="nucleotide sequence ID" value="NZ_BOQX01000010.1"/>
</dbReference>
<evidence type="ECO:0000256" key="1">
    <source>
        <dbReference type="SAM" id="SignalP"/>
    </source>
</evidence>
<name>A0AAW6T343_9BACI</name>